<protein>
    <submittedName>
        <fullName evidence="3">Indolepyruvate ferredoxin oxidoreductase beta subunit</fullName>
    </submittedName>
</protein>
<feature type="domain" description="Pyruvate/ketoisovalerate oxidoreductase catalytic" evidence="2">
    <location>
        <begin position="11"/>
        <end position="189"/>
    </location>
</feature>
<dbReference type="RefSeq" id="WP_072299746.1">
    <property type="nucleotide sequence ID" value="NZ_FPIP01000003.1"/>
</dbReference>
<dbReference type="Proteomes" id="UP000183461">
    <property type="component" value="Unassembled WGS sequence"/>
</dbReference>
<dbReference type="PANTHER" id="PTHR43854">
    <property type="entry name" value="INDOLEPYRUVATE OXIDOREDUCTASE SUBUNIT IORB"/>
    <property type="match status" value="1"/>
</dbReference>
<dbReference type="InterPro" id="IPR052198">
    <property type="entry name" value="IorB_Oxidoreductase"/>
</dbReference>
<evidence type="ECO:0000259" key="2">
    <source>
        <dbReference type="Pfam" id="PF01558"/>
    </source>
</evidence>
<accession>A0A1K1MY07</accession>
<dbReference type="Gene3D" id="3.40.920.10">
    <property type="entry name" value="Pyruvate-ferredoxin oxidoreductase, PFOR, domain III"/>
    <property type="match status" value="1"/>
</dbReference>
<dbReference type="AlphaFoldDB" id="A0A1K1MY07"/>
<dbReference type="PANTHER" id="PTHR43854:SF1">
    <property type="entry name" value="INDOLEPYRUVATE OXIDOREDUCTASE SUBUNIT IORB"/>
    <property type="match status" value="1"/>
</dbReference>
<gene>
    <name evidence="3" type="ORF">SAMN02910280_1396</name>
</gene>
<keyword evidence="3" id="KW-0670">Pyruvate</keyword>
<evidence type="ECO:0000256" key="1">
    <source>
        <dbReference type="ARBA" id="ARBA00023002"/>
    </source>
</evidence>
<dbReference type="InterPro" id="IPR002869">
    <property type="entry name" value="Pyrv_flavodox_OxRed_cen"/>
</dbReference>
<keyword evidence="1" id="KW-0560">Oxidoreductase</keyword>
<dbReference type="GO" id="GO:0016903">
    <property type="term" value="F:oxidoreductase activity, acting on the aldehyde or oxo group of donors"/>
    <property type="evidence" value="ECO:0007669"/>
    <property type="project" value="InterPro"/>
</dbReference>
<sequence length="190" mass="20642">MQSNILICGVGGQGIVLTSKLIAATAMEHDIPVMSAETIGMAQKGGSVFSFLRLGDDIYCPMFPEKTADIIIGFEPAEAVRMLPYLKDGGQVVVNTHPIMPVTATLSGSDYTGREMIEYLQRNVKNVLLVDGTKACEEIGSPKVLNMIMLGASVRNDVLPFSVDDIEETMKKTVKPQFVELNSKALRYAL</sequence>
<dbReference type="InterPro" id="IPR019752">
    <property type="entry name" value="Pyrv/ketoisovalerate_OxRed_cat"/>
</dbReference>
<evidence type="ECO:0000313" key="3">
    <source>
        <dbReference type="EMBL" id="SFW26886.1"/>
    </source>
</evidence>
<dbReference type="EMBL" id="FPIP01000003">
    <property type="protein sequence ID" value="SFW26886.1"/>
    <property type="molecule type" value="Genomic_DNA"/>
</dbReference>
<dbReference type="SUPFAM" id="SSF53323">
    <property type="entry name" value="Pyruvate-ferredoxin oxidoreductase, PFOR, domain III"/>
    <property type="match status" value="1"/>
</dbReference>
<proteinExistence type="predicted"/>
<organism evidence="3 4">
    <name type="scientific">Ruminococcus flavefaciens</name>
    <dbReference type="NCBI Taxonomy" id="1265"/>
    <lineage>
        <taxon>Bacteria</taxon>
        <taxon>Bacillati</taxon>
        <taxon>Bacillota</taxon>
        <taxon>Clostridia</taxon>
        <taxon>Eubacteriales</taxon>
        <taxon>Oscillospiraceae</taxon>
        <taxon>Ruminococcus</taxon>
    </lineage>
</organism>
<name>A0A1K1MY07_RUMFL</name>
<reference evidence="3 4" key="1">
    <citation type="submission" date="2016-11" db="EMBL/GenBank/DDBJ databases">
        <authorList>
            <person name="Jaros S."/>
            <person name="Januszkiewicz K."/>
            <person name="Wedrychowicz H."/>
        </authorList>
    </citation>
    <scope>NUCLEOTIDE SEQUENCE [LARGE SCALE GENOMIC DNA]</scope>
    <source>
        <strain evidence="3 4">YL228</strain>
    </source>
</reference>
<evidence type="ECO:0000313" key="4">
    <source>
        <dbReference type="Proteomes" id="UP000183461"/>
    </source>
</evidence>
<dbReference type="Pfam" id="PF01558">
    <property type="entry name" value="POR"/>
    <property type="match status" value="1"/>
</dbReference>